<dbReference type="eggNOG" id="ENOG502QQHP">
    <property type="taxonomic scope" value="Eukaryota"/>
</dbReference>
<dbReference type="Gramene" id="Vitis04g00403.t01">
    <property type="protein sequence ID" value="Vitis04g00403.t01.CDS"/>
    <property type="gene ID" value="Vitis04g00403"/>
</dbReference>
<dbReference type="InParanoid" id="F6H2Z8"/>
<sequence>MKMNLATTTNGAVFLPHQVAESIPFSSNKLPEILNRFSLKEKSTEAEIIKELEECEEPAMEGEAKYCTTSLESLIDFSTSKLGRNVNVQANEVKTGSQEYEFGVGMEKLADKSVVCYKMNYPYAVFYCHTFTKTRTYMIPLVGADGSKAKAMSACHSDRSAWHPKHVAFKVLNVKPGTVPVCHFVHNNAMVWIPK</sequence>
<accession>F6H2Z8</accession>
<organism evidence="2 3">
    <name type="scientific">Vitis vinifera</name>
    <name type="common">Grape</name>
    <dbReference type="NCBI Taxonomy" id="29760"/>
    <lineage>
        <taxon>Eukaryota</taxon>
        <taxon>Viridiplantae</taxon>
        <taxon>Streptophyta</taxon>
        <taxon>Embryophyta</taxon>
        <taxon>Tracheophyta</taxon>
        <taxon>Spermatophyta</taxon>
        <taxon>Magnoliopsida</taxon>
        <taxon>eudicotyledons</taxon>
        <taxon>Gunneridae</taxon>
        <taxon>Pentapetalae</taxon>
        <taxon>rosids</taxon>
        <taxon>Vitales</taxon>
        <taxon>Vitaceae</taxon>
        <taxon>Viteae</taxon>
        <taxon>Vitis</taxon>
    </lineage>
</organism>
<evidence type="ECO:0000259" key="1">
    <source>
        <dbReference type="PROSITE" id="PS51277"/>
    </source>
</evidence>
<feature type="domain" description="BURP" evidence="1">
    <location>
        <begin position="1"/>
        <end position="195"/>
    </location>
</feature>
<dbReference type="Pfam" id="PF03181">
    <property type="entry name" value="BURP"/>
    <property type="match status" value="1"/>
</dbReference>
<proteinExistence type="predicted"/>
<dbReference type="InterPro" id="IPR044816">
    <property type="entry name" value="BURP"/>
</dbReference>
<reference evidence="3" key="1">
    <citation type="journal article" date="2007" name="Nature">
        <title>The grapevine genome sequence suggests ancestral hexaploidization in major angiosperm phyla.</title>
        <authorList>
            <consortium name="The French-Italian Public Consortium for Grapevine Genome Characterization."/>
            <person name="Jaillon O."/>
            <person name="Aury J.-M."/>
            <person name="Noel B."/>
            <person name="Policriti A."/>
            <person name="Clepet C."/>
            <person name="Casagrande A."/>
            <person name="Choisne N."/>
            <person name="Aubourg S."/>
            <person name="Vitulo N."/>
            <person name="Jubin C."/>
            <person name="Vezzi A."/>
            <person name="Legeai F."/>
            <person name="Hugueney P."/>
            <person name="Dasilva C."/>
            <person name="Horner D."/>
            <person name="Mica E."/>
            <person name="Jublot D."/>
            <person name="Poulain J."/>
            <person name="Bruyere C."/>
            <person name="Billault A."/>
            <person name="Segurens B."/>
            <person name="Gouyvenoux M."/>
            <person name="Ugarte E."/>
            <person name="Cattonaro F."/>
            <person name="Anthouard V."/>
            <person name="Vico V."/>
            <person name="Del Fabbro C."/>
            <person name="Alaux M."/>
            <person name="Di Gaspero G."/>
            <person name="Dumas V."/>
            <person name="Felice N."/>
            <person name="Paillard S."/>
            <person name="Juman I."/>
            <person name="Moroldo M."/>
            <person name="Scalabrin S."/>
            <person name="Canaguier A."/>
            <person name="Le Clainche I."/>
            <person name="Malacrida G."/>
            <person name="Durand E."/>
            <person name="Pesole G."/>
            <person name="Laucou V."/>
            <person name="Chatelet P."/>
            <person name="Merdinoglu D."/>
            <person name="Delledonne M."/>
            <person name="Pezzotti M."/>
            <person name="Lecharny A."/>
            <person name="Scarpelli C."/>
            <person name="Artiguenave F."/>
            <person name="Pe M.E."/>
            <person name="Valle G."/>
            <person name="Morgante M."/>
            <person name="Caboche M."/>
            <person name="Adam-Blondon A.-F."/>
            <person name="Weissenbach J."/>
            <person name="Quetier F."/>
            <person name="Wincker P."/>
        </authorList>
    </citation>
    <scope>NUCLEOTIDE SEQUENCE [LARGE SCALE GENOMIC DNA]</scope>
    <source>
        <strain evidence="3">cv. Pinot noir / PN40024</strain>
    </source>
</reference>
<dbReference type="PANTHER" id="PTHR31236:SF2">
    <property type="entry name" value="BURP DOMAIN PROTEIN RD22"/>
    <property type="match status" value="1"/>
</dbReference>
<dbReference type="HOGENOM" id="CLU_011822_4_0_1"/>
<dbReference type="AlphaFoldDB" id="F6H2Z8"/>
<dbReference type="PANTHER" id="PTHR31236">
    <property type="entry name" value="BURP DOMAIN PROTEIN USPL1-LIKE"/>
    <property type="match status" value="1"/>
</dbReference>
<dbReference type="PaxDb" id="29760-VIT_04s0008g04040.t01"/>
<evidence type="ECO:0000313" key="2">
    <source>
        <dbReference type="EMBL" id="CCB46733.1"/>
    </source>
</evidence>
<dbReference type="EMBL" id="FN595231">
    <property type="protein sequence ID" value="CCB46733.1"/>
    <property type="molecule type" value="Genomic_DNA"/>
</dbReference>
<evidence type="ECO:0000313" key="3">
    <source>
        <dbReference type="Proteomes" id="UP000009183"/>
    </source>
</evidence>
<keyword evidence="3" id="KW-1185">Reference proteome</keyword>
<dbReference type="InterPro" id="IPR004873">
    <property type="entry name" value="BURP_dom"/>
</dbReference>
<dbReference type="Proteomes" id="UP000009183">
    <property type="component" value="Chromosome 4"/>
</dbReference>
<name>F6H2Z8_VITVI</name>
<protein>
    <recommendedName>
        <fullName evidence="1">BURP domain-containing protein</fullName>
    </recommendedName>
</protein>
<dbReference type="SMART" id="SM01045">
    <property type="entry name" value="BURP"/>
    <property type="match status" value="1"/>
</dbReference>
<dbReference type="PROSITE" id="PS51277">
    <property type="entry name" value="BURP"/>
    <property type="match status" value="1"/>
</dbReference>
<gene>
    <name evidence="2" type="ordered locus">VIT_04s0008g04040</name>
</gene>